<dbReference type="InterPro" id="IPR005542">
    <property type="entry name" value="PBX_PBC_dom"/>
</dbReference>
<name>A0ABD6EPQ6_9BILA</name>
<dbReference type="PROSITE" id="PS51978">
    <property type="entry name" value="PBC"/>
    <property type="match status" value="1"/>
</dbReference>
<proteinExistence type="predicted"/>
<organism evidence="3 4">
    <name type="scientific">Gnathostoma spinigerum</name>
    <dbReference type="NCBI Taxonomy" id="75299"/>
    <lineage>
        <taxon>Eukaryota</taxon>
        <taxon>Metazoa</taxon>
        <taxon>Ecdysozoa</taxon>
        <taxon>Nematoda</taxon>
        <taxon>Chromadorea</taxon>
        <taxon>Rhabditida</taxon>
        <taxon>Spirurina</taxon>
        <taxon>Gnathostomatomorpha</taxon>
        <taxon>Gnathostomatoidea</taxon>
        <taxon>Gnathostomatidae</taxon>
        <taxon>Gnathostoma</taxon>
    </lineage>
</organism>
<dbReference type="AlphaFoldDB" id="A0ABD6EPQ6"/>
<dbReference type="GO" id="GO:0005634">
    <property type="term" value="C:nucleus"/>
    <property type="evidence" value="ECO:0007669"/>
    <property type="project" value="UniProtKB-SubCell"/>
</dbReference>
<accession>A0ABD6EPQ6</accession>
<evidence type="ECO:0000259" key="2">
    <source>
        <dbReference type="PROSITE" id="PS51978"/>
    </source>
</evidence>
<evidence type="ECO:0000313" key="3">
    <source>
        <dbReference type="EMBL" id="MFH4981938.1"/>
    </source>
</evidence>
<evidence type="ECO:0000256" key="1">
    <source>
        <dbReference type="ARBA" id="ARBA00004123"/>
    </source>
</evidence>
<dbReference type="Pfam" id="PF03792">
    <property type="entry name" value="PBC"/>
    <property type="match status" value="1"/>
</dbReference>
<evidence type="ECO:0000313" key="4">
    <source>
        <dbReference type="Proteomes" id="UP001608902"/>
    </source>
</evidence>
<reference evidence="3 4" key="1">
    <citation type="submission" date="2024-08" db="EMBL/GenBank/DDBJ databases">
        <title>Gnathostoma spinigerum genome.</title>
        <authorList>
            <person name="Gonzalez-Bertolin B."/>
            <person name="Monzon S."/>
            <person name="Zaballos A."/>
            <person name="Jimenez P."/>
            <person name="Dekumyoy P."/>
            <person name="Varona S."/>
            <person name="Cuesta I."/>
            <person name="Sumanam S."/>
            <person name="Adisakwattana P."/>
            <person name="Gasser R.B."/>
            <person name="Hernandez-Gonzalez A."/>
            <person name="Young N.D."/>
            <person name="Perteguer M.J."/>
        </authorList>
    </citation>
    <scope>NUCLEOTIDE SEQUENCE [LARGE SCALE GENOMIC DNA]</scope>
    <source>
        <strain evidence="3">AL3</strain>
        <tissue evidence="3">Liver</tissue>
    </source>
</reference>
<keyword evidence="4" id="KW-1185">Reference proteome</keyword>
<comment type="caution">
    <text evidence="3">The sequence shown here is derived from an EMBL/GenBank/DDBJ whole genome shotgun (WGS) entry which is preliminary data.</text>
</comment>
<gene>
    <name evidence="3" type="ORF">AB6A40_008647</name>
</gene>
<dbReference type="Proteomes" id="UP001608902">
    <property type="component" value="Unassembled WGS sequence"/>
</dbReference>
<protein>
    <recommendedName>
        <fullName evidence="2">PBC domain-containing protein</fullName>
    </recommendedName>
</protein>
<comment type="subcellular location">
    <subcellularLocation>
        <location evidence="1">Nucleus</location>
    </subcellularLocation>
</comment>
<feature type="domain" description="PBC" evidence="2">
    <location>
        <begin position="5"/>
        <end position="83"/>
    </location>
</feature>
<dbReference type="EMBL" id="JBGFUD010008183">
    <property type="protein sequence ID" value="MFH4981938.1"/>
    <property type="molecule type" value="Genomic_DNA"/>
</dbReference>
<sequence>MGDVTASNSLNDLLSQLMNISEQTLDDHTQQRKQQLQTHRMKHALFDVLCEVKEKTGGFNIYEYKMLLSAIGVTTILLTFCSS</sequence>